<protein>
    <submittedName>
        <fullName evidence="2">Uncharacterized protein</fullName>
    </submittedName>
</protein>
<name>A0A1I3FH42_SELRU</name>
<dbReference type="OrthoDB" id="1667086at2"/>
<dbReference type="RefSeq" id="WP_075444091.1">
    <property type="nucleotide sequence ID" value="NZ_FOQK01000015.1"/>
</dbReference>
<reference evidence="2 3" key="1">
    <citation type="submission" date="2016-10" db="EMBL/GenBank/DDBJ databases">
        <authorList>
            <person name="de Groot N.N."/>
        </authorList>
    </citation>
    <scope>NUCLEOTIDE SEQUENCE [LARGE SCALE GENOMIC DNA]</scope>
    <source>
        <strain evidence="2 3">Z108</strain>
    </source>
</reference>
<keyword evidence="1" id="KW-0472">Membrane</keyword>
<accession>A0A1I3FH42</accession>
<sequence>MSDLAIKNRTAAIEASSYEEHPELVQQNEEWTDLSSVEVKLCGISLGLGLVLLAVFLYAFRS</sequence>
<gene>
    <name evidence="2" type="ORF">SAMN04487861_1158</name>
</gene>
<keyword evidence="1" id="KW-1133">Transmembrane helix</keyword>
<organism evidence="2 3">
    <name type="scientific">Selenomonas ruminantium</name>
    <dbReference type="NCBI Taxonomy" id="971"/>
    <lineage>
        <taxon>Bacteria</taxon>
        <taxon>Bacillati</taxon>
        <taxon>Bacillota</taxon>
        <taxon>Negativicutes</taxon>
        <taxon>Selenomonadales</taxon>
        <taxon>Selenomonadaceae</taxon>
        <taxon>Selenomonas</taxon>
    </lineage>
</organism>
<evidence type="ECO:0000313" key="2">
    <source>
        <dbReference type="EMBL" id="SFI10496.1"/>
    </source>
</evidence>
<proteinExistence type="predicted"/>
<dbReference type="AlphaFoldDB" id="A0A1I3FH42"/>
<evidence type="ECO:0000256" key="1">
    <source>
        <dbReference type="SAM" id="Phobius"/>
    </source>
</evidence>
<evidence type="ECO:0000313" key="3">
    <source>
        <dbReference type="Proteomes" id="UP000183639"/>
    </source>
</evidence>
<keyword evidence="1" id="KW-0812">Transmembrane</keyword>
<dbReference type="EMBL" id="FOQK01000015">
    <property type="protein sequence ID" value="SFI10496.1"/>
    <property type="molecule type" value="Genomic_DNA"/>
</dbReference>
<feature type="transmembrane region" description="Helical" evidence="1">
    <location>
        <begin position="41"/>
        <end position="60"/>
    </location>
</feature>
<dbReference type="Proteomes" id="UP000183639">
    <property type="component" value="Unassembled WGS sequence"/>
</dbReference>